<evidence type="ECO:0000256" key="1">
    <source>
        <dbReference type="SAM" id="Phobius"/>
    </source>
</evidence>
<dbReference type="AlphaFoldDB" id="A0A846ME85"/>
<evidence type="ECO:0000313" key="3">
    <source>
        <dbReference type="Proteomes" id="UP000532769"/>
    </source>
</evidence>
<evidence type="ECO:0000313" key="2">
    <source>
        <dbReference type="EMBL" id="NIK14922.1"/>
    </source>
</evidence>
<keyword evidence="1" id="KW-0812">Transmembrane</keyword>
<dbReference type="EMBL" id="JAASRS010000001">
    <property type="protein sequence ID" value="NIK14922.1"/>
    <property type="molecule type" value="Genomic_DNA"/>
</dbReference>
<keyword evidence="1" id="KW-1133">Transmembrane helix</keyword>
<protein>
    <submittedName>
        <fullName evidence="2">Uncharacterized protein</fullName>
    </submittedName>
</protein>
<dbReference type="RefSeq" id="WP_243846009.1">
    <property type="nucleotide sequence ID" value="NZ_JAASRS010000001.1"/>
</dbReference>
<proteinExistence type="predicted"/>
<reference evidence="2 3" key="1">
    <citation type="submission" date="2020-03" db="EMBL/GenBank/DDBJ databases">
        <title>Genomic Encyclopedia of Archaeal and Bacterial Type Strains, Phase II (KMG-II): from individual species to whole genera.</title>
        <authorList>
            <person name="Goeker M."/>
        </authorList>
    </citation>
    <scope>NUCLEOTIDE SEQUENCE [LARGE SCALE GENOMIC DNA]</scope>
    <source>
        <strain evidence="2 3">DSM 4749</strain>
    </source>
</reference>
<dbReference type="Proteomes" id="UP000532769">
    <property type="component" value="Unassembled WGS sequence"/>
</dbReference>
<feature type="transmembrane region" description="Helical" evidence="1">
    <location>
        <begin position="55"/>
        <end position="73"/>
    </location>
</feature>
<name>A0A846ME85_9BACL</name>
<gene>
    <name evidence="2" type="ORF">BDD39_001432</name>
</gene>
<sequence length="79" mass="9232">MKNWRWWLDIAMVGIGAFLLWKSMDLGEAYASHWLRESGEHADADTYHIILSEAIRMYRSAGAILFAIGVWFLRKEAMR</sequence>
<comment type="caution">
    <text evidence="2">The sequence shown here is derived from an EMBL/GenBank/DDBJ whole genome shotgun (WGS) entry which is preliminary data.</text>
</comment>
<keyword evidence="1" id="KW-0472">Membrane</keyword>
<keyword evidence="3" id="KW-1185">Reference proteome</keyword>
<organism evidence="2 3">
    <name type="scientific">Saccharococcus thermophilus</name>
    <dbReference type="NCBI Taxonomy" id="29396"/>
    <lineage>
        <taxon>Bacteria</taxon>
        <taxon>Bacillati</taxon>
        <taxon>Bacillota</taxon>
        <taxon>Bacilli</taxon>
        <taxon>Bacillales</taxon>
        <taxon>Anoxybacillaceae</taxon>
        <taxon>Saccharococcus</taxon>
    </lineage>
</organism>
<accession>A0A846ME85</accession>